<feature type="compositionally biased region" description="Basic and acidic residues" evidence="1">
    <location>
        <begin position="254"/>
        <end position="267"/>
    </location>
</feature>
<sequence length="811" mass="89600">MSASLDATVPILHSPELSNDEENQIPVSEGQLSLTSSTSISNKSKNSPATLLSDLIKDIQTSLNPGSLLTTLKYTQDLCQQLSHNIDHGQPPEAAAVSSLSQSIRILLSHLIATTISQSNPGARMLDVDFVAGSRAALSDIAAALSKLDDYMKSLKDQPPANSLQTKMDQKLSHTLENDYELLREARYRLEIALEFEELHGHVIPDLRSELNTCLARCFEINEMRREIAAHKPELFSIEALKNKSLQSVLTPEKTSKIDVQRADETASKTPPPRIRPLSLDEIANAMVDSPLDYTGKVPKLITLSEEEKNANLMLLQLIARMQPLKASLDIVPLKKQSYETQASELFPTSVEALNLVFNELMADWKKLDSEVQFLKHEMSDEKWALVFKTVIENGSELIDSMQRTIDRLDITDSFTQQLISDSSADSQAAALKYEEYQKKKCKIVPTVLQTITLLKKGRQQELMSSPDVYERANSFLNRWAAMSSKMLSIDATLFGSNSSEDYLPKHEFSYPVYGRSGSRSSVASGSLNTPTLSECRMFSGSELLPMQLASRRRITSQSSSIREDSEPLNVTSYDTESQRELRDLQAIPRSPDPALAVRTRTRGHVGPTPRNPRRSLIPAPSTPVTPLKRPLPQSSLTSLTDSTKDIEQGPKHSIHRITHKKSFIIPPSVSPLKKTIASNSVKRPTATPARSRALSARHSNETPIRPLTGRASDVMSASMRVPPVGLTLPKRTTLAAPSTPLPSRKTSHANMRRDVSSASKVSTLNSFNSSSPSRVSSTSSRTTVTGRFSSLSMQSKRESDAGVNRPKWRN</sequence>
<feature type="region of interest" description="Disordered" evidence="1">
    <location>
        <begin position="551"/>
        <end position="709"/>
    </location>
</feature>
<evidence type="ECO:0000313" key="2">
    <source>
        <dbReference type="EMBL" id="ODV91506.1"/>
    </source>
</evidence>
<accession>A0A1E4TID4</accession>
<dbReference type="InterPro" id="IPR013889">
    <property type="entry name" value="Karyogamy_KAR9"/>
</dbReference>
<dbReference type="GO" id="GO:0031578">
    <property type="term" value="P:mitotic spindle orientation checkpoint signaling"/>
    <property type="evidence" value="ECO:0007669"/>
    <property type="project" value="TreeGrafter"/>
</dbReference>
<feature type="compositionally biased region" description="Low complexity" evidence="1">
    <location>
        <begin position="760"/>
        <end position="791"/>
    </location>
</feature>
<feature type="region of interest" description="Disordered" evidence="1">
    <location>
        <begin position="252"/>
        <end position="275"/>
    </location>
</feature>
<protein>
    <recommendedName>
        <fullName evidence="4">Karyogamy protein</fullName>
    </recommendedName>
</protein>
<name>A0A1E4TID4_9ASCO</name>
<dbReference type="PANTHER" id="PTHR37271:SF1">
    <property type="entry name" value="KARYOGAMY PROTEIN KAR9"/>
    <property type="match status" value="1"/>
</dbReference>
<dbReference type="GO" id="GO:0030473">
    <property type="term" value="P:nuclear migration along microtubule"/>
    <property type="evidence" value="ECO:0007669"/>
    <property type="project" value="TreeGrafter"/>
</dbReference>
<dbReference type="GO" id="GO:0005938">
    <property type="term" value="C:cell cortex"/>
    <property type="evidence" value="ECO:0007669"/>
    <property type="project" value="TreeGrafter"/>
</dbReference>
<keyword evidence="3" id="KW-1185">Reference proteome</keyword>
<dbReference type="Pfam" id="PF08580">
    <property type="entry name" value="KAR9"/>
    <property type="match status" value="1"/>
</dbReference>
<evidence type="ECO:0008006" key="4">
    <source>
        <dbReference type="Google" id="ProtNLM"/>
    </source>
</evidence>
<evidence type="ECO:0000256" key="1">
    <source>
        <dbReference type="SAM" id="MobiDB-lite"/>
    </source>
</evidence>
<dbReference type="Proteomes" id="UP000095023">
    <property type="component" value="Unassembled WGS sequence"/>
</dbReference>
<proteinExistence type="predicted"/>
<dbReference type="GO" id="GO:0043332">
    <property type="term" value="C:mating projection tip"/>
    <property type="evidence" value="ECO:0007669"/>
    <property type="project" value="TreeGrafter"/>
</dbReference>
<reference evidence="3" key="1">
    <citation type="submission" date="2016-02" db="EMBL/GenBank/DDBJ databases">
        <title>Comparative genomics of biotechnologically important yeasts.</title>
        <authorList>
            <consortium name="DOE Joint Genome Institute"/>
            <person name="Riley R."/>
            <person name="Haridas S."/>
            <person name="Wolfe K.H."/>
            <person name="Lopes M.R."/>
            <person name="Hittinger C.T."/>
            <person name="Goker M."/>
            <person name="Salamov A."/>
            <person name="Wisecaver J."/>
            <person name="Long T.M."/>
            <person name="Aerts A.L."/>
            <person name="Barry K."/>
            <person name="Choi C."/>
            <person name="Clum A."/>
            <person name="Coughlan A.Y."/>
            <person name="Deshpande S."/>
            <person name="Douglass A.P."/>
            <person name="Hanson S.J."/>
            <person name="Klenk H.-P."/>
            <person name="Labutti K."/>
            <person name="Lapidus A."/>
            <person name="Lindquist E."/>
            <person name="Lipzen A."/>
            <person name="Meier-Kolthoff J.P."/>
            <person name="Ohm R.A."/>
            <person name="Otillar R.P."/>
            <person name="Pangilinan J."/>
            <person name="Peng Y."/>
            <person name="Rokas A."/>
            <person name="Rosa C.A."/>
            <person name="Scheuner C."/>
            <person name="Sibirny A.A."/>
            <person name="Slot J.C."/>
            <person name="Stielow J.B."/>
            <person name="Sun H."/>
            <person name="Kurtzman C.P."/>
            <person name="Blackwell M."/>
            <person name="Jeffries T.W."/>
            <person name="Grigoriev I.V."/>
        </authorList>
    </citation>
    <scope>NUCLEOTIDE SEQUENCE [LARGE SCALE GENOMIC DNA]</scope>
    <source>
        <strain evidence="3">NRRL Y-17796</strain>
    </source>
</reference>
<organism evidence="2 3">
    <name type="scientific">Tortispora caseinolytica NRRL Y-17796</name>
    <dbReference type="NCBI Taxonomy" id="767744"/>
    <lineage>
        <taxon>Eukaryota</taxon>
        <taxon>Fungi</taxon>
        <taxon>Dikarya</taxon>
        <taxon>Ascomycota</taxon>
        <taxon>Saccharomycotina</taxon>
        <taxon>Trigonopsidomycetes</taxon>
        <taxon>Trigonopsidales</taxon>
        <taxon>Trigonopsidaceae</taxon>
        <taxon>Tortispora</taxon>
    </lineage>
</organism>
<evidence type="ECO:0000313" key="3">
    <source>
        <dbReference type="Proteomes" id="UP000095023"/>
    </source>
</evidence>
<gene>
    <name evidence="2" type="ORF">CANCADRAFT_71</name>
</gene>
<dbReference type="GO" id="GO:0005816">
    <property type="term" value="C:spindle pole body"/>
    <property type="evidence" value="ECO:0007669"/>
    <property type="project" value="TreeGrafter"/>
</dbReference>
<dbReference type="OrthoDB" id="5559380at2759"/>
<feature type="compositionally biased region" description="Basic residues" evidence="1">
    <location>
        <begin position="653"/>
        <end position="663"/>
    </location>
</feature>
<feature type="region of interest" description="Disordered" evidence="1">
    <location>
        <begin position="725"/>
        <end position="811"/>
    </location>
</feature>
<dbReference type="AlphaFoldDB" id="A0A1E4TID4"/>
<dbReference type="PANTHER" id="PTHR37271">
    <property type="entry name" value="KARYOGAMY PROTEIN KAR9"/>
    <property type="match status" value="1"/>
</dbReference>
<dbReference type="EMBL" id="KV453841">
    <property type="protein sequence ID" value="ODV91506.1"/>
    <property type="molecule type" value="Genomic_DNA"/>
</dbReference>
<feature type="region of interest" description="Disordered" evidence="1">
    <location>
        <begin position="1"/>
        <end position="23"/>
    </location>
</feature>
<dbReference type="GO" id="GO:0051293">
    <property type="term" value="P:establishment of spindle localization"/>
    <property type="evidence" value="ECO:0007669"/>
    <property type="project" value="TreeGrafter"/>
</dbReference>